<keyword evidence="1" id="KW-0732">Signal</keyword>
<sequence length="228" mass="23577">MKLSLLASLSLISAVSAASALTILSPTDQIIGGQLNGASFDVGVAGTVAGINNWPTFEPPSDLINGVIGGGGEKYLNFAELNTGVIITPDFGASIVRSIEFWVANDAAPRDPSAYELYGTNVTIDGVSSSYSLSDFSLISAGALALPDTRDTTADALGNSQVVGFANSTAYTSYMLIFPTVKDAASANSMQISEVQFDTTPVPEASTLALTAGLSALVLTITLRRRRS</sequence>
<proteinExistence type="predicted"/>
<accession>D5EHK3</accession>
<dbReference type="KEGG" id="caa:Caka_1022"/>
<dbReference type="OrthoDB" id="260911at2"/>
<evidence type="ECO:0000313" key="3">
    <source>
        <dbReference type="Proteomes" id="UP000000925"/>
    </source>
</evidence>
<evidence type="ECO:0000256" key="1">
    <source>
        <dbReference type="SAM" id="SignalP"/>
    </source>
</evidence>
<dbReference type="AlphaFoldDB" id="D5EHK3"/>
<reference evidence="2 3" key="1">
    <citation type="journal article" date="2010" name="Stand. Genomic Sci.">
        <title>Complete genome sequence of Coraliomargarita akajimensis type strain (04OKA010-24).</title>
        <authorList>
            <person name="Mavromatis K."/>
            <person name="Abt B."/>
            <person name="Brambilla E."/>
            <person name="Lapidus A."/>
            <person name="Copeland A."/>
            <person name="Deshpande S."/>
            <person name="Nolan M."/>
            <person name="Lucas S."/>
            <person name="Tice H."/>
            <person name="Cheng J.F."/>
            <person name="Han C."/>
            <person name="Detter J.C."/>
            <person name="Woyke T."/>
            <person name="Goodwin L."/>
            <person name="Pitluck S."/>
            <person name="Held B."/>
            <person name="Brettin T."/>
            <person name="Tapia R."/>
            <person name="Ivanova N."/>
            <person name="Mikhailova N."/>
            <person name="Pati A."/>
            <person name="Liolios K."/>
            <person name="Chen A."/>
            <person name="Palaniappan K."/>
            <person name="Land M."/>
            <person name="Hauser L."/>
            <person name="Chang Y.J."/>
            <person name="Jeffries C.D."/>
            <person name="Rohde M."/>
            <person name="Goker M."/>
            <person name="Bristow J."/>
            <person name="Eisen J.A."/>
            <person name="Markowitz V."/>
            <person name="Hugenholtz P."/>
            <person name="Klenk H.P."/>
            <person name="Kyrpides N.C."/>
        </authorList>
    </citation>
    <scope>NUCLEOTIDE SEQUENCE [LARGE SCALE GENOMIC DNA]</scope>
    <source>
        <strain evidence="3">DSM 45221 / IAM 15411 / JCM 23193 / KCTC 12865</strain>
    </source>
</reference>
<feature type="signal peptide" evidence="1">
    <location>
        <begin position="1"/>
        <end position="20"/>
    </location>
</feature>
<dbReference type="RefSeq" id="WP_013042766.1">
    <property type="nucleotide sequence ID" value="NC_014008.1"/>
</dbReference>
<feature type="chain" id="PRO_5003071499" description="PEP-CTERM protein-sorting domain-containing protein" evidence="1">
    <location>
        <begin position="21"/>
        <end position="228"/>
    </location>
</feature>
<evidence type="ECO:0000313" key="2">
    <source>
        <dbReference type="EMBL" id="ADE54044.1"/>
    </source>
</evidence>
<protein>
    <recommendedName>
        <fullName evidence="4">PEP-CTERM protein-sorting domain-containing protein</fullName>
    </recommendedName>
</protein>
<gene>
    <name evidence="2" type="ordered locus">Caka_1022</name>
</gene>
<dbReference type="HOGENOM" id="CLU_1213141_0_0_0"/>
<dbReference type="Proteomes" id="UP000000925">
    <property type="component" value="Chromosome"/>
</dbReference>
<organism evidence="2 3">
    <name type="scientific">Coraliomargarita akajimensis (strain DSM 45221 / IAM 15411 / JCM 23193 / KCTC 12865 / 04OKA010-24)</name>
    <dbReference type="NCBI Taxonomy" id="583355"/>
    <lineage>
        <taxon>Bacteria</taxon>
        <taxon>Pseudomonadati</taxon>
        <taxon>Verrucomicrobiota</taxon>
        <taxon>Opitutia</taxon>
        <taxon>Puniceicoccales</taxon>
        <taxon>Coraliomargaritaceae</taxon>
        <taxon>Coraliomargarita</taxon>
    </lineage>
</organism>
<evidence type="ECO:0008006" key="4">
    <source>
        <dbReference type="Google" id="ProtNLM"/>
    </source>
</evidence>
<keyword evidence="3" id="KW-1185">Reference proteome</keyword>
<dbReference type="EMBL" id="CP001998">
    <property type="protein sequence ID" value="ADE54044.1"/>
    <property type="molecule type" value="Genomic_DNA"/>
</dbReference>
<name>D5EHK3_CORAD</name>